<comment type="caution">
    <text evidence="4">The sequence shown here is derived from an EMBL/GenBank/DDBJ whole genome shotgun (WGS) entry which is preliminary data.</text>
</comment>
<dbReference type="RefSeq" id="XP_044558963.1">
    <property type="nucleotide sequence ID" value="XM_044710541.1"/>
</dbReference>
<feature type="compositionally biased region" description="Basic and acidic residues" evidence="2">
    <location>
        <begin position="23"/>
        <end position="45"/>
    </location>
</feature>
<keyword evidence="5" id="KW-1185">Reference proteome</keyword>
<comment type="similarity">
    <text evidence="1">Belongs to the TCP10 family.</text>
</comment>
<dbReference type="AlphaFoldDB" id="A0A6A5BJQ7"/>
<evidence type="ECO:0000313" key="5">
    <source>
        <dbReference type="Proteomes" id="UP000444721"/>
    </source>
</evidence>
<dbReference type="VEuPathDB" id="AmoebaDB:FDP41_006860"/>
<feature type="compositionally biased region" description="Polar residues" evidence="2">
    <location>
        <begin position="465"/>
        <end position="522"/>
    </location>
</feature>
<dbReference type="InterPro" id="IPR009852">
    <property type="entry name" value="CENPJ_C_dom"/>
</dbReference>
<feature type="compositionally biased region" description="Polar residues" evidence="2">
    <location>
        <begin position="341"/>
        <end position="360"/>
    </location>
</feature>
<feature type="region of interest" description="Disordered" evidence="2">
    <location>
        <begin position="854"/>
        <end position="955"/>
    </location>
</feature>
<feature type="compositionally biased region" description="Acidic residues" evidence="2">
    <location>
        <begin position="282"/>
        <end position="314"/>
    </location>
</feature>
<feature type="compositionally biased region" description="Low complexity" evidence="2">
    <location>
        <begin position="523"/>
        <end position="536"/>
    </location>
</feature>
<evidence type="ECO:0000313" key="4">
    <source>
        <dbReference type="EMBL" id="KAF0974250.1"/>
    </source>
</evidence>
<protein>
    <recommendedName>
        <fullName evidence="3">Centromere protein J C-terminal domain-containing protein</fullName>
    </recommendedName>
</protein>
<dbReference type="OrthoDB" id="10252174at2759"/>
<dbReference type="Proteomes" id="UP000444721">
    <property type="component" value="Unassembled WGS sequence"/>
</dbReference>
<dbReference type="GeneID" id="68114078"/>
<feature type="compositionally biased region" description="Basic and acidic residues" evidence="2">
    <location>
        <begin position="204"/>
        <end position="214"/>
    </location>
</feature>
<dbReference type="OMA" id="NGSEEIW"/>
<feature type="compositionally biased region" description="Polar residues" evidence="2">
    <location>
        <begin position="112"/>
        <end position="129"/>
    </location>
</feature>
<feature type="compositionally biased region" description="Polar residues" evidence="2">
    <location>
        <begin position="909"/>
        <end position="931"/>
    </location>
</feature>
<dbReference type="EMBL" id="VFQX01000053">
    <property type="protein sequence ID" value="KAF0974250.1"/>
    <property type="molecule type" value="Genomic_DNA"/>
</dbReference>
<feature type="compositionally biased region" description="Basic and acidic residues" evidence="2">
    <location>
        <begin position="390"/>
        <end position="412"/>
    </location>
</feature>
<organism evidence="4 5">
    <name type="scientific">Naegleria fowleri</name>
    <name type="common">Brain eating amoeba</name>
    <dbReference type="NCBI Taxonomy" id="5763"/>
    <lineage>
        <taxon>Eukaryota</taxon>
        <taxon>Discoba</taxon>
        <taxon>Heterolobosea</taxon>
        <taxon>Tetramitia</taxon>
        <taxon>Eutetramitia</taxon>
        <taxon>Vahlkampfiidae</taxon>
        <taxon>Naegleria</taxon>
    </lineage>
</organism>
<name>A0A6A5BJQ7_NAEFO</name>
<dbReference type="InterPro" id="IPR026581">
    <property type="entry name" value="TCP10L/CENPJ"/>
</dbReference>
<feature type="compositionally biased region" description="Polar residues" evidence="2">
    <location>
        <begin position="606"/>
        <end position="626"/>
    </location>
</feature>
<feature type="compositionally biased region" description="Low complexity" evidence="2">
    <location>
        <begin position="892"/>
        <end position="908"/>
    </location>
</feature>
<dbReference type="InterPro" id="IPR047002">
    <property type="entry name" value="Tcp10_C_sf"/>
</dbReference>
<dbReference type="VEuPathDB" id="AmoebaDB:NfTy_075770"/>
<sequence>MITSAPSLPTLTTPRKEKHSLKITKEDHEESSSLEDRIHNIEDSKNSNTSHCRSVQTDITDPEDPLFGKGSPLYSPLLYSNRIPLTSEGMNENTLSIQSPFKPFQFEETNARSSNEVHSRQYSTTQSPAELNISPPKENPIVKTMNEETNDVMVSQYNPSEHLNFLNYNDVNHENEKGEDTFDLKSYLEKYGVGSVDMNDDDHDDHHQSYSHDDEIYEDDEETQNALNFGSTFGYISKNKEENDGTVDEEEHEYTHENEEETHQDYDHTEQATEENNHNYQYDEEEQQNTNNLDDEENSLESAQDDNSESEEDAPQQQERSFVLYMPKTLTPKSQSRENNHSSIVIKSPTGSQNQSNSSSIEKRDVHSPVSTNLHVQEKAISKNYTKNVQQREDTKRDNRQSVTIKEEKNEPPENDDDSSKPKFSMLKRNSRWGSLLSKISKPGTYVPPTNKHSKAAVLSKTAKKQQQQEESTELNQESSHPPKKQTTNSQKKPPTPEISSQKSTTEGTINVTTTSHDTSLLPQPKRAAPAVPKAQQPKHEEEPPSLQNYFSRRDPPIGEFNTVGEYGPLELEHSDDNNDEEEDNNGWGSFINRNTVYNPYHYEQPSISSTKYQSPHLSGTTQTRSPVLGGQIHPPSTSSVIDKRESMNSLNSNVSPSYQQRTGSIISNFFLPKVQEEEKKRQMKEKIEKKKEEKRNREEEEKKLKELEEQLIFYKNENEKTKRLKDELVVERQNMECEQSEFKRYMEEERERFEKYKQQELQKINREKRILERQLKEHQQSLSRKEHEKEVNELKERLEKLLLEKKNESTKYKSTIQALKTRNEQLTERIVELEEILKKRELERIDNVFVNKKKQVSQESSSQQVVTLSPQMNNQPHQQQPSITNNKRPTTDPSTNNNSNSTQQVNSLMSSQQAQHHASPVMNDSRTNAKPKTASLSNASKKTQSSSSFSNTAPYSKDHKLALLKRTYKVSDQEFVDGEIVWEPLRISTDSVTSKVDMGNGKIEIKYKSGRRDIQFSNGTTKKLYPDKSCLVFFNNGDIKKTFEDGVVVYYYDSLQTTHISYPNGLEMYKFPNTQIERHFPSGEKEIVFPDKTVKFVDSNGSEEIWFSDGTYTQTFH</sequence>
<evidence type="ECO:0000256" key="1">
    <source>
        <dbReference type="ARBA" id="ARBA00005627"/>
    </source>
</evidence>
<feature type="compositionally biased region" description="Polar residues" evidence="2">
    <location>
        <begin position="46"/>
        <end position="59"/>
    </location>
</feature>
<feature type="compositionally biased region" description="Low complexity" evidence="2">
    <location>
        <begin position="936"/>
        <end position="954"/>
    </location>
</feature>
<feature type="compositionally biased region" description="Low complexity" evidence="2">
    <location>
        <begin position="858"/>
        <end position="882"/>
    </location>
</feature>
<gene>
    <name evidence="4" type="ORF">FDP41_006860</name>
</gene>
<feature type="region of interest" description="Disordered" evidence="2">
    <location>
        <begin position="1"/>
        <end position="68"/>
    </location>
</feature>
<dbReference type="VEuPathDB" id="AmoebaDB:NF0044570"/>
<feature type="region of interest" description="Disordered" evidence="2">
    <location>
        <begin position="234"/>
        <end position="659"/>
    </location>
</feature>
<evidence type="ECO:0000259" key="3">
    <source>
        <dbReference type="Pfam" id="PF07202"/>
    </source>
</evidence>
<dbReference type="Gene3D" id="2.60.450.20">
    <property type="match status" value="1"/>
</dbReference>
<feature type="compositionally biased region" description="Basic and acidic residues" evidence="2">
    <location>
        <begin position="253"/>
        <end position="277"/>
    </location>
</feature>
<feature type="region of interest" description="Disordered" evidence="2">
    <location>
        <begin position="195"/>
        <end position="222"/>
    </location>
</feature>
<evidence type="ECO:0000256" key="2">
    <source>
        <dbReference type="SAM" id="MobiDB-lite"/>
    </source>
</evidence>
<feature type="compositionally biased region" description="Low complexity" evidence="2">
    <location>
        <begin position="1"/>
        <end position="13"/>
    </location>
</feature>
<feature type="region of interest" description="Disordered" evidence="2">
    <location>
        <begin position="112"/>
        <end position="138"/>
    </location>
</feature>
<reference evidence="4 5" key="1">
    <citation type="journal article" date="2019" name="Sci. Rep.">
        <title>Nanopore sequencing improves the draft genome of the human pathogenic amoeba Naegleria fowleri.</title>
        <authorList>
            <person name="Liechti N."/>
            <person name="Schurch N."/>
            <person name="Bruggmann R."/>
            <person name="Wittwer M."/>
        </authorList>
    </citation>
    <scope>NUCLEOTIDE SEQUENCE [LARGE SCALE GENOMIC DNA]</scope>
    <source>
        <strain evidence="4 5">ATCC 30894</strain>
    </source>
</reference>
<proteinExistence type="inferred from homology"/>
<accession>A0A6A5BJQ7</accession>
<dbReference type="PANTHER" id="PTHR10331:SF6">
    <property type="entry name" value="SPINDLE ASSEMBLY ABNORMAL 4"/>
    <property type="match status" value="1"/>
</dbReference>
<feature type="compositionally biased region" description="Polar residues" evidence="2">
    <location>
        <begin position="648"/>
        <end position="659"/>
    </location>
</feature>
<dbReference type="Pfam" id="PF07202">
    <property type="entry name" value="Tcp10_C"/>
    <property type="match status" value="1"/>
</dbReference>
<feature type="region of interest" description="Disordered" evidence="2">
    <location>
        <begin position="678"/>
        <end position="703"/>
    </location>
</feature>
<dbReference type="PANTHER" id="PTHR10331">
    <property type="entry name" value="T COMPLEX PROTEIN 10"/>
    <property type="match status" value="1"/>
</dbReference>
<feature type="domain" description="Centromere protein J C-terminal" evidence="3">
    <location>
        <begin position="1082"/>
        <end position="1112"/>
    </location>
</feature>